<name>A0A0C3AKS3_9AGAM</name>
<sequence length="52" mass="6022">MVKDNLYIVPSAPTNPSQQTQRFFRSPCILHKFNKVQLITNNTRKSGIRHVP</sequence>
<evidence type="ECO:0000313" key="1">
    <source>
        <dbReference type="EMBL" id="KIM65547.1"/>
    </source>
</evidence>
<dbReference type="AlphaFoldDB" id="A0A0C3AKS3"/>
<dbReference type="HOGENOM" id="CLU_3088601_0_0_1"/>
<protein>
    <submittedName>
        <fullName evidence="1">Uncharacterized protein</fullName>
    </submittedName>
</protein>
<organism evidence="1 2">
    <name type="scientific">Scleroderma citrinum Foug A</name>
    <dbReference type="NCBI Taxonomy" id="1036808"/>
    <lineage>
        <taxon>Eukaryota</taxon>
        <taxon>Fungi</taxon>
        <taxon>Dikarya</taxon>
        <taxon>Basidiomycota</taxon>
        <taxon>Agaricomycotina</taxon>
        <taxon>Agaricomycetes</taxon>
        <taxon>Agaricomycetidae</taxon>
        <taxon>Boletales</taxon>
        <taxon>Sclerodermatineae</taxon>
        <taxon>Sclerodermataceae</taxon>
        <taxon>Scleroderma</taxon>
    </lineage>
</organism>
<accession>A0A0C3AKS3</accession>
<reference evidence="1 2" key="1">
    <citation type="submission" date="2014-04" db="EMBL/GenBank/DDBJ databases">
        <authorList>
            <consortium name="DOE Joint Genome Institute"/>
            <person name="Kuo A."/>
            <person name="Kohler A."/>
            <person name="Nagy L.G."/>
            <person name="Floudas D."/>
            <person name="Copeland A."/>
            <person name="Barry K.W."/>
            <person name="Cichocki N."/>
            <person name="Veneault-Fourrey C."/>
            <person name="LaButti K."/>
            <person name="Lindquist E.A."/>
            <person name="Lipzen A."/>
            <person name="Lundell T."/>
            <person name="Morin E."/>
            <person name="Murat C."/>
            <person name="Sun H."/>
            <person name="Tunlid A."/>
            <person name="Henrissat B."/>
            <person name="Grigoriev I.V."/>
            <person name="Hibbett D.S."/>
            <person name="Martin F."/>
            <person name="Nordberg H.P."/>
            <person name="Cantor M.N."/>
            <person name="Hua S.X."/>
        </authorList>
    </citation>
    <scope>NUCLEOTIDE SEQUENCE [LARGE SCALE GENOMIC DNA]</scope>
    <source>
        <strain evidence="1 2">Foug A</strain>
    </source>
</reference>
<keyword evidence="2" id="KW-1185">Reference proteome</keyword>
<evidence type="ECO:0000313" key="2">
    <source>
        <dbReference type="Proteomes" id="UP000053989"/>
    </source>
</evidence>
<proteinExistence type="predicted"/>
<reference evidence="2" key="2">
    <citation type="submission" date="2015-01" db="EMBL/GenBank/DDBJ databases">
        <title>Evolutionary Origins and Diversification of the Mycorrhizal Mutualists.</title>
        <authorList>
            <consortium name="DOE Joint Genome Institute"/>
            <consortium name="Mycorrhizal Genomics Consortium"/>
            <person name="Kohler A."/>
            <person name="Kuo A."/>
            <person name="Nagy L.G."/>
            <person name="Floudas D."/>
            <person name="Copeland A."/>
            <person name="Barry K.W."/>
            <person name="Cichocki N."/>
            <person name="Veneault-Fourrey C."/>
            <person name="LaButti K."/>
            <person name="Lindquist E.A."/>
            <person name="Lipzen A."/>
            <person name="Lundell T."/>
            <person name="Morin E."/>
            <person name="Murat C."/>
            <person name="Riley R."/>
            <person name="Ohm R."/>
            <person name="Sun H."/>
            <person name="Tunlid A."/>
            <person name="Henrissat B."/>
            <person name="Grigoriev I.V."/>
            <person name="Hibbett D.S."/>
            <person name="Martin F."/>
        </authorList>
    </citation>
    <scope>NUCLEOTIDE SEQUENCE [LARGE SCALE GENOMIC DNA]</scope>
    <source>
        <strain evidence="2">Foug A</strain>
    </source>
</reference>
<dbReference type="EMBL" id="KN822022">
    <property type="protein sequence ID" value="KIM65547.1"/>
    <property type="molecule type" value="Genomic_DNA"/>
</dbReference>
<gene>
    <name evidence="1" type="ORF">SCLCIDRAFT_1212289</name>
</gene>
<dbReference type="InParanoid" id="A0A0C3AKS3"/>
<dbReference type="Proteomes" id="UP000053989">
    <property type="component" value="Unassembled WGS sequence"/>
</dbReference>